<keyword evidence="2" id="KW-0813">Transport</keyword>
<evidence type="ECO:0000313" key="6">
    <source>
        <dbReference type="Proteomes" id="UP000546917"/>
    </source>
</evidence>
<evidence type="ECO:0000259" key="4">
    <source>
        <dbReference type="Pfam" id="PF00496"/>
    </source>
</evidence>
<evidence type="ECO:0000256" key="1">
    <source>
        <dbReference type="ARBA" id="ARBA00005695"/>
    </source>
</evidence>
<comment type="similarity">
    <text evidence="1">Belongs to the bacterial solute-binding protein 5 family.</text>
</comment>
<dbReference type="AlphaFoldDB" id="A0A7K4FM63"/>
<protein>
    <submittedName>
        <fullName evidence="5">ABC transporter substrate-binding protein</fullName>
    </submittedName>
</protein>
<feature type="non-terminal residue" evidence="5">
    <location>
        <position position="1"/>
    </location>
</feature>
<dbReference type="RefSeq" id="WP_171481540.1">
    <property type="nucleotide sequence ID" value="NZ_JABGBP010000154.1"/>
</dbReference>
<name>A0A7K4FM63_9ARCH</name>
<evidence type="ECO:0000256" key="2">
    <source>
        <dbReference type="ARBA" id="ARBA00022448"/>
    </source>
</evidence>
<sequence>SVWFSFYRGLVMGGGPYVSDYSGILYNGTAYANTQIVLPWGIIGALKSAGYGGMNTNNMSQNYKTAATDLDSILSNFNYNSTEMKVMSFADQAIVVNSNYNVSINTLNPYSYLLQDVAGWWGDIVEPSYVDAHGGVTNNTQNSYINLNGVIGSGPYELSSVGKGFSTIVLKANPNYWVTNAMIANGSVPSIAQPAHIKTIVIKYGLDHTSRVETFDKNQSAISTVSPGSFKSIINGFYDKSEATGSLVKTFPVIGTFYISMNVKRSYTNNTYFRQALYDALNYTAEAEVYDNNYNGTSVAYQELGPLSPSYGNAFYNPNNYSLPTQDLKGAAQNISLAGQQMGFYVKLANGTKVGDLSGKNLASHTFTLTGLSPATSIENAQLTAAIDSFAQIGLTFNTKLVTESIVGGWSTASVTPHFVDLAWEPDYSDAVGQQLIPVMDVSNGGIGNNAWVDNSSLQSIFSTLDFENVSAQEKAMYHVQNLTYDQYAYMWLPVPDDIYFVQPYVHNFVWNPFVEYFYNVMYISYKGGGTSTASDLSMYASITSMFMAGIKLF</sequence>
<dbReference type="PANTHER" id="PTHR30290">
    <property type="entry name" value="PERIPLASMIC BINDING COMPONENT OF ABC TRANSPORTER"/>
    <property type="match status" value="1"/>
</dbReference>
<dbReference type="EMBL" id="JABGBP010000154">
    <property type="protein sequence ID" value="NOL60103.1"/>
    <property type="molecule type" value="Genomic_DNA"/>
</dbReference>
<evidence type="ECO:0000256" key="3">
    <source>
        <dbReference type="ARBA" id="ARBA00022729"/>
    </source>
</evidence>
<evidence type="ECO:0000313" key="5">
    <source>
        <dbReference type="EMBL" id="NOL60103.1"/>
    </source>
</evidence>
<comment type="caution">
    <text evidence="5">The sequence shown here is derived from an EMBL/GenBank/DDBJ whole genome shotgun (WGS) entry which is preliminary data.</text>
</comment>
<dbReference type="InterPro" id="IPR039424">
    <property type="entry name" value="SBP_5"/>
</dbReference>
<organism evidence="5 6">
    <name type="scientific">Ferroplasma acidiphilum</name>
    <dbReference type="NCBI Taxonomy" id="74969"/>
    <lineage>
        <taxon>Archaea</taxon>
        <taxon>Methanobacteriati</taxon>
        <taxon>Thermoplasmatota</taxon>
        <taxon>Thermoplasmata</taxon>
        <taxon>Thermoplasmatales</taxon>
        <taxon>Ferroplasmaceae</taxon>
        <taxon>Ferroplasma</taxon>
    </lineage>
</organism>
<dbReference type="SUPFAM" id="SSF53850">
    <property type="entry name" value="Periplasmic binding protein-like II"/>
    <property type="match status" value="1"/>
</dbReference>
<dbReference type="Gene3D" id="3.10.105.10">
    <property type="entry name" value="Dipeptide-binding Protein, Domain 3"/>
    <property type="match status" value="1"/>
</dbReference>
<gene>
    <name evidence="5" type="ORF">HLB00_04540</name>
</gene>
<dbReference type="GO" id="GO:0015833">
    <property type="term" value="P:peptide transport"/>
    <property type="evidence" value="ECO:0007669"/>
    <property type="project" value="TreeGrafter"/>
</dbReference>
<dbReference type="Proteomes" id="UP000546917">
    <property type="component" value="Unassembled WGS sequence"/>
</dbReference>
<dbReference type="InterPro" id="IPR000914">
    <property type="entry name" value="SBP_5_dom"/>
</dbReference>
<accession>A0A7K4FM63</accession>
<dbReference type="GO" id="GO:1904680">
    <property type="term" value="F:peptide transmembrane transporter activity"/>
    <property type="evidence" value="ECO:0007669"/>
    <property type="project" value="TreeGrafter"/>
</dbReference>
<dbReference type="PANTHER" id="PTHR30290:SF9">
    <property type="entry name" value="OLIGOPEPTIDE-BINDING PROTEIN APPA"/>
    <property type="match status" value="1"/>
</dbReference>
<keyword evidence="3" id="KW-0732">Signal</keyword>
<dbReference type="Gene3D" id="3.40.190.10">
    <property type="entry name" value="Periplasmic binding protein-like II"/>
    <property type="match status" value="1"/>
</dbReference>
<dbReference type="Pfam" id="PF00496">
    <property type="entry name" value="SBP_bac_5"/>
    <property type="match status" value="1"/>
</dbReference>
<feature type="domain" description="Solute-binding protein family 5" evidence="4">
    <location>
        <begin position="83"/>
        <end position="431"/>
    </location>
</feature>
<reference evidence="5 6" key="1">
    <citation type="submission" date="2020-05" db="EMBL/GenBank/DDBJ databases">
        <authorList>
            <person name="Zhang R."/>
        </authorList>
    </citation>
    <scope>NUCLEOTIDE SEQUENCE [LARGE SCALE GENOMIC DNA]</scope>
    <source>
        <strain evidence="5 6">DSM 28986</strain>
    </source>
</reference>
<proteinExistence type="inferred from homology"/>